<comment type="subcellular location">
    <subcellularLocation>
        <location evidence="1">Nucleus</location>
    </subcellularLocation>
</comment>
<evidence type="ECO:0000256" key="2">
    <source>
        <dbReference type="ARBA" id="ARBA00022737"/>
    </source>
</evidence>
<dbReference type="FunFam" id="1.10.10.60:FF:000394">
    <property type="entry name" value="MYB transcription factor"/>
    <property type="match status" value="1"/>
</dbReference>
<dbReference type="InterPro" id="IPR009057">
    <property type="entry name" value="Homeodomain-like_sf"/>
</dbReference>
<feature type="domain" description="HTH myb-type" evidence="10">
    <location>
        <begin position="8"/>
        <end position="60"/>
    </location>
</feature>
<comment type="subunit">
    <text evidence="7">Can form complexes with MYC2, MYC3 or MYC4.</text>
</comment>
<dbReference type="CDD" id="cd00167">
    <property type="entry name" value="SANT"/>
    <property type="match status" value="2"/>
</dbReference>
<keyword evidence="6" id="KW-0539">Nucleus</keyword>
<dbReference type="SMR" id="A0A251PCL6"/>
<evidence type="ECO:0000256" key="8">
    <source>
        <dbReference type="SAM" id="MobiDB-lite"/>
    </source>
</evidence>
<dbReference type="GO" id="GO:0000987">
    <property type="term" value="F:cis-regulatory region sequence-specific DNA binding"/>
    <property type="evidence" value="ECO:0000318"/>
    <property type="project" value="GO_Central"/>
</dbReference>
<dbReference type="Pfam" id="PF00249">
    <property type="entry name" value="Myb_DNA-binding"/>
    <property type="match status" value="2"/>
</dbReference>
<dbReference type="AlphaFoldDB" id="A0A251PCL6"/>
<feature type="domain" description="Myb-like" evidence="9">
    <location>
        <begin position="61"/>
        <end position="111"/>
    </location>
</feature>
<dbReference type="Proteomes" id="UP000006882">
    <property type="component" value="Chromosome G5"/>
</dbReference>
<feature type="region of interest" description="Disordered" evidence="8">
    <location>
        <begin position="155"/>
        <end position="182"/>
    </location>
</feature>
<dbReference type="PROSITE" id="PS51294">
    <property type="entry name" value="HTH_MYB"/>
    <property type="match status" value="2"/>
</dbReference>
<dbReference type="OrthoDB" id="2143914at2759"/>
<feature type="compositionally biased region" description="Basic and acidic residues" evidence="8">
    <location>
        <begin position="162"/>
        <end position="173"/>
    </location>
</feature>
<evidence type="ECO:0000256" key="5">
    <source>
        <dbReference type="ARBA" id="ARBA00023163"/>
    </source>
</evidence>
<dbReference type="eggNOG" id="KOG0048">
    <property type="taxonomic scope" value="Eukaryota"/>
</dbReference>
<dbReference type="FunFam" id="1.10.10.60:FF:000001">
    <property type="entry name" value="MYB-related transcription factor"/>
    <property type="match status" value="1"/>
</dbReference>
<gene>
    <name evidence="11" type="ORF">PRUPE_5G230700</name>
</gene>
<evidence type="ECO:0000256" key="4">
    <source>
        <dbReference type="ARBA" id="ARBA00023125"/>
    </source>
</evidence>
<dbReference type="GO" id="GO:0051707">
    <property type="term" value="P:response to other organism"/>
    <property type="evidence" value="ECO:0007669"/>
    <property type="project" value="UniProtKB-ARBA"/>
</dbReference>
<dbReference type="InterPro" id="IPR017930">
    <property type="entry name" value="Myb_dom"/>
</dbReference>
<dbReference type="Gramene" id="ONI09309">
    <property type="protein sequence ID" value="ONI09309"/>
    <property type="gene ID" value="PRUPE_5G230700"/>
</dbReference>
<dbReference type="Gene3D" id="1.10.10.60">
    <property type="entry name" value="Homeodomain-like"/>
    <property type="match status" value="2"/>
</dbReference>
<keyword evidence="2" id="KW-0677">Repeat</keyword>
<dbReference type="PANTHER" id="PTHR47999:SF78">
    <property type="entry name" value="MYB FAMILY PROTEIN"/>
    <property type="match status" value="1"/>
</dbReference>
<keyword evidence="3" id="KW-0805">Transcription regulation</keyword>
<evidence type="ECO:0000313" key="11">
    <source>
        <dbReference type="EMBL" id="ONI09309.1"/>
    </source>
</evidence>
<evidence type="ECO:0000256" key="1">
    <source>
        <dbReference type="ARBA" id="ARBA00004123"/>
    </source>
</evidence>
<reference evidence="11 12" key="1">
    <citation type="journal article" date="2013" name="Nat. Genet.">
        <title>The high-quality draft genome of peach (Prunus persica) identifies unique patterns of genetic diversity, domestication and genome evolution.</title>
        <authorList>
            <consortium name="International Peach Genome Initiative"/>
            <person name="Verde I."/>
            <person name="Abbott A.G."/>
            <person name="Scalabrin S."/>
            <person name="Jung S."/>
            <person name="Shu S."/>
            <person name="Marroni F."/>
            <person name="Zhebentyayeva T."/>
            <person name="Dettori M.T."/>
            <person name="Grimwood J."/>
            <person name="Cattonaro F."/>
            <person name="Zuccolo A."/>
            <person name="Rossini L."/>
            <person name="Jenkins J."/>
            <person name="Vendramin E."/>
            <person name="Meisel L.A."/>
            <person name="Decroocq V."/>
            <person name="Sosinski B."/>
            <person name="Prochnik S."/>
            <person name="Mitros T."/>
            <person name="Policriti A."/>
            <person name="Cipriani G."/>
            <person name="Dondini L."/>
            <person name="Ficklin S."/>
            <person name="Goodstein D.M."/>
            <person name="Xuan P."/>
            <person name="Del Fabbro C."/>
            <person name="Aramini V."/>
            <person name="Copetti D."/>
            <person name="Gonzalez S."/>
            <person name="Horner D.S."/>
            <person name="Falchi R."/>
            <person name="Lucas S."/>
            <person name="Mica E."/>
            <person name="Maldonado J."/>
            <person name="Lazzari B."/>
            <person name="Bielenberg D."/>
            <person name="Pirona R."/>
            <person name="Miculan M."/>
            <person name="Barakat A."/>
            <person name="Testolin R."/>
            <person name="Stella A."/>
            <person name="Tartarini S."/>
            <person name="Tonutti P."/>
            <person name="Arus P."/>
            <person name="Orellana A."/>
            <person name="Wells C."/>
            <person name="Main D."/>
            <person name="Vizzotto G."/>
            <person name="Silva H."/>
            <person name="Salamini F."/>
            <person name="Schmutz J."/>
            <person name="Morgante M."/>
            <person name="Rokhsar D.S."/>
        </authorList>
    </citation>
    <scope>NUCLEOTIDE SEQUENCE [LARGE SCALE GENOMIC DNA]</scope>
    <source>
        <strain evidence="12">cv. Nemared</strain>
    </source>
</reference>
<dbReference type="SMART" id="SM00717">
    <property type="entry name" value="SANT"/>
    <property type="match status" value="2"/>
</dbReference>
<keyword evidence="5" id="KW-0804">Transcription</keyword>
<protein>
    <submittedName>
        <fullName evidence="11">Uncharacterized protein</fullName>
    </submittedName>
</protein>
<sequence length="224" mass="25362">MRKPCCEKTEITKGAWSKQEDQKLIDYIQKHGEGCWNSLPKAAGLRRCGKSCRLRWINYLRPDLKRGSFGEDEEDLIIRLHALLGNRWSLIAGRLPGRTDNEVKNYWNSHIRKKLVKMGTTTTTTSTALDQKKPPHHDNKVPLLLQPDARNPILFRPPARTTDQKRAPNHNDEVDVSDSMSINGGNQLQTGVIMSNKSCCLPDLNLDLTLSLQLAVGERQQSDI</sequence>
<keyword evidence="4" id="KW-0238">DNA-binding</keyword>
<dbReference type="GO" id="GO:0005634">
    <property type="term" value="C:nucleus"/>
    <property type="evidence" value="ECO:0000318"/>
    <property type="project" value="GO_Central"/>
</dbReference>
<evidence type="ECO:0000259" key="9">
    <source>
        <dbReference type="PROSITE" id="PS50090"/>
    </source>
</evidence>
<accession>A0A251PCL6</accession>
<name>A0A251PCL6_PRUPE</name>
<dbReference type="SUPFAM" id="SSF46689">
    <property type="entry name" value="Homeodomain-like"/>
    <property type="match status" value="1"/>
</dbReference>
<dbReference type="PROSITE" id="PS50090">
    <property type="entry name" value="MYB_LIKE"/>
    <property type="match status" value="2"/>
</dbReference>
<feature type="domain" description="Myb-like" evidence="9">
    <location>
        <begin position="8"/>
        <end position="60"/>
    </location>
</feature>
<dbReference type="PANTHER" id="PTHR47999">
    <property type="entry name" value="TRANSCRIPTION FACTOR MYB8-RELATED-RELATED"/>
    <property type="match status" value="1"/>
</dbReference>
<evidence type="ECO:0000313" key="12">
    <source>
        <dbReference type="Proteomes" id="UP000006882"/>
    </source>
</evidence>
<dbReference type="EMBL" id="CM007655">
    <property type="protein sequence ID" value="ONI09309.1"/>
    <property type="molecule type" value="Genomic_DNA"/>
</dbReference>
<keyword evidence="12" id="KW-1185">Reference proteome</keyword>
<evidence type="ECO:0000259" key="10">
    <source>
        <dbReference type="PROSITE" id="PS51294"/>
    </source>
</evidence>
<dbReference type="GO" id="GO:0006355">
    <property type="term" value="P:regulation of DNA-templated transcription"/>
    <property type="evidence" value="ECO:0000318"/>
    <property type="project" value="GO_Central"/>
</dbReference>
<evidence type="ECO:0000256" key="6">
    <source>
        <dbReference type="ARBA" id="ARBA00023242"/>
    </source>
</evidence>
<feature type="domain" description="HTH myb-type" evidence="10">
    <location>
        <begin position="61"/>
        <end position="115"/>
    </location>
</feature>
<proteinExistence type="predicted"/>
<dbReference type="InterPro" id="IPR001005">
    <property type="entry name" value="SANT/Myb"/>
</dbReference>
<dbReference type="InterPro" id="IPR015495">
    <property type="entry name" value="Myb_TF_plants"/>
</dbReference>
<organism evidence="11 12">
    <name type="scientific">Prunus persica</name>
    <name type="common">Peach</name>
    <name type="synonym">Amygdalus persica</name>
    <dbReference type="NCBI Taxonomy" id="3760"/>
    <lineage>
        <taxon>Eukaryota</taxon>
        <taxon>Viridiplantae</taxon>
        <taxon>Streptophyta</taxon>
        <taxon>Embryophyta</taxon>
        <taxon>Tracheophyta</taxon>
        <taxon>Spermatophyta</taxon>
        <taxon>Magnoliopsida</taxon>
        <taxon>eudicotyledons</taxon>
        <taxon>Gunneridae</taxon>
        <taxon>Pentapetalae</taxon>
        <taxon>rosids</taxon>
        <taxon>fabids</taxon>
        <taxon>Rosales</taxon>
        <taxon>Rosaceae</taxon>
        <taxon>Amygdaloideae</taxon>
        <taxon>Amygdaleae</taxon>
        <taxon>Prunus</taxon>
    </lineage>
</organism>
<evidence type="ECO:0000256" key="3">
    <source>
        <dbReference type="ARBA" id="ARBA00023015"/>
    </source>
</evidence>
<evidence type="ECO:0000256" key="7">
    <source>
        <dbReference type="ARBA" id="ARBA00062314"/>
    </source>
</evidence>